<dbReference type="Proteomes" id="UP001489509">
    <property type="component" value="Unassembled WGS sequence"/>
</dbReference>
<evidence type="ECO:0008006" key="3">
    <source>
        <dbReference type="Google" id="ProtNLM"/>
    </source>
</evidence>
<evidence type="ECO:0000313" key="2">
    <source>
        <dbReference type="Proteomes" id="UP001489509"/>
    </source>
</evidence>
<dbReference type="RefSeq" id="WP_349221124.1">
    <property type="nucleotide sequence ID" value="NZ_JBBMFD010000049.1"/>
</dbReference>
<dbReference type="InterPro" id="IPR006530">
    <property type="entry name" value="YD"/>
</dbReference>
<reference evidence="1 2" key="1">
    <citation type="submission" date="2024-03" db="EMBL/GenBank/DDBJ databases">
        <title>Human intestinal bacterial collection.</title>
        <authorList>
            <person name="Pauvert C."/>
            <person name="Hitch T.C.A."/>
            <person name="Clavel T."/>
        </authorList>
    </citation>
    <scope>NUCLEOTIDE SEQUENCE [LARGE SCALE GENOMIC DNA]</scope>
    <source>
        <strain evidence="1 2">CLA-JM-H44</strain>
    </source>
</reference>
<accession>A0ABV1E3D2</accession>
<keyword evidence="2" id="KW-1185">Reference proteome</keyword>
<organism evidence="1 2">
    <name type="scientific">Solibaculum intestinale</name>
    <dbReference type="NCBI Taxonomy" id="3133165"/>
    <lineage>
        <taxon>Bacteria</taxon>
        <taxon>Bacillati</taxon>
        <taxon>Bacillota</taxon>
        <taxon>Clostridia</taxon>
        <taxon>Eubacteriales</taxon>
        <taxon>Oscillospiraceae</taxon>
        <taxon>Solibaculum</taxon>
    </lineage>
</organism>
<feature type="non-terminal residue" evidence="1">
    <location>
        <position position="63"/>
    </location>
</feature>
<sequence>MYIIKSMLSTRTLNTTNPFVTRYGYLDGAMPNSTTALIKSVQNGNDTLAYTYDELGNITEIQK</sequence>
<dbReference type="EMBL" id="JBBMFD010000049">
    <property type="protein sequence ID" value="MEQ2441815.1"/>
    <property type="molecule type" value="Genomic_DNA"/>
</dbReference>
<dbReference type="NCBIfam" id="TIGR01643">
    <property type="entry name" value="YD_repeat_2x"/>
    <property type="match status" value="1"/>
</dbReference>
<comment type="caution">
    <text evidence="1">The sequence shown here is derived from an EMBL/GenBank/DDBJ whole genome shotgun (WGS) entry which is preliminary data.</text>
</comment>
<name>A0ABV1E3D2_9FIRM</name>
<protein>
    <recommendedName>
        <fullName evidence="3">RHS repeat protein</fullName>
    </recommendedName>
</protein>
<proteinExistence type="predicted"/>
<evidence type="ECO:0000313" key="1">
    <source>
        <dbReference type="EMBL" id="MEQ2441815.1"/>
    </source>
</evidence>
<gene>
    <name evidence="1" type="ORF">WMO26_13340</name>
</gene>